<dbReference type="Pfam" id="PF02597">
    <property type="entry name" value="ThiS"/>
    <property type="match status" value="1"/>
</dbReference>
<evidence type="ECO:0000313" key="2">
    <source>
        <dbReference type="EMBL" id="SFV76644.1"/>
    </source>
</evidence>
<dbReference type="InterPro" id="IPR016155">
    <property type="entry name" value="Mopterin_synth/thiamin_S_b"/>
</dbReference>
<evidence type="ECO:0000256" key="1">
    <source>
        <dbReference type="ARBA" id="ARBA00022741"/>
    </source>
</evidence>
<dbReference type="InterPro" id="IPR044672">
    <property type="entry name" value="MOCS2A"/>
</dbReference>
<dbReference type="GO" id="GO:0006777">
    <property type="term" value="P:Mo-molybdopterin cofactor biosynthetic process"/>
    <property type="evidence" value="ECO:0007669"/>
    <property type="project" value="InterPro"/>
</dbReference>
<dbReference type="PANTHER" id="PTHR33359:SF1">
    <property type="entry name" value="MOLYBDOPTERIN SYNTHASE SULFUR CARRIER SUBUNIT"/>
    <property type="match status" value="1"/>
</dbReference>
<dbReference type="InterPro" id="IPR012675">
    <property type="entry name" value="Beta-grasp_dom_sf"/>
</dbReference>
<name>A0A1W1D7T3_9ZZZZ</name>
<dbReference type="GO" id="GO:0000166">
    <property type="term" value="F:nucleotide binding"/>
    <property type="evidence" value="ECO:0007669"/>
    <property type="project" value="UniProtKB-KW"/>
</dbReference>
<protein>
    <submittedName>
        <fullName evidence="2">Molybdenum cofactor biosynthesis protein MoaD</fullName>
    </submittedName>
</protein>
<dbReference type="AlphaFoldDB" id="A0A1W1D7T3"/>
<dbReference type="InterPro" id="IPR003749">
    <property type="entry name" value="ThiS/MoaD-like"/>
</dbReference>
<sequence length="78" mass="8632">MNILYFASLKESLNISNEEILATPDMTVIELRSLLINQHGEQHFPSNILCAVNQVIANNSTQLNNDDEVAFYPPVTGG</sequence>
<dbReference type="PANTHER" id="PTHR33359">
    <property type="entry name" value="MOLYBDOPTERIN SYNTHASE SULFUR CARRIER SUBUNIT"/>
    <property type="match status" value="1"/>
</dbReference>
<dbReference type="GO" id="GO:1990133">
    <property type="term" value="C:molybdopterin adenylyltransferase complex"/>
    <property type="evidence" value="ECO:0007669"/>
    <property type="project" value="TreeGrafter"/>
</dbReference>
<accession>A0A1W1D7T3</accession>
<reference evidence="2" key="1">
    <citation type="submission" date="2016-10" db="EMBL/GenBank/DDBJ databases">
        <authorList>
            <person name="de Groot N.N."/>
        </authorList>
    </citation>
    <scope>NUCLEOTIDE SEQUENCE</scope>
</reference>
<dbReference type="Gene3D" id="3.10.20.30">
    <property type="match status" value="1"/>
</dbReference>
<gene>
    <name evidence="2" type="ORF">MNB_SUP05-4-323</name>
</gene>
<proteinExistence type="predicted"/>
<organism evidence="2">
    <name type="scientific">hydrothermal vent metagenome</name>
    <dbReference type="NCBI Taxonomy" id="652676"/>
    <lineage>
        <taxon>unclassified sequences</taxon>
        <taxon>metagenomes</taxon>
        <taxon>ecological metagenomes</taxon>
    </lineage>
</organism>
<dbReference type="SUPFAM" id="SSF54285">
    <property type="entry name" value="MoaD/ThiS"/>
    <property type="match status" value="1"/>
</dbReference>
<dbReference type="CDD" id="cd00754">
    <property type="entry name" value="Ubl_MoaD"/>
    <property type="match status" value="1"/>
</dbReference>
<keyword evidence="1" id="KW-0547">Nucleotide-binding</keyword>
<dbReference type="EMBL" id="FPHR01000006">
    <property type="protein sequence ID" value="SFV76644.1"/>
    <property type="molecule type" value="Genomic_DNA"/>
</dbReference>